<feature type="region of interest" description="Disordered" evidence="1">
    <location>
        <begin position="19"/>
        <end position="46"/>
    </location>
</feature>
<dbReference type="EMBL" id="LPLZ01000039">
    <property type="protein sequence ID" value="KWN16895.1"/>
    <property type="molecule type" value="Genomic_DNA"/>
</dbReference>
<evidence type="ECO:0000313" key="4">
    <source>
        <dbReference type="Proteomes" id="UP000068016"/>
    </source>
</evidence>
<feature type="compositionally biased region" description="Basic and acidic residues" evidence="1">
    <location>
        <begin position="22"/>
        <end position="31"/>
    </location>
</feature>
<sequence length="71" mass="7785">MACADRFPDVLRASVVRRRREARATRSRDDMNGGAPRRANGRRDVSRGTVACRIAWSALDADDVAPGEGRS</sequence>
<dbReference type="EMBL" id="VZOL01000006">
    <property type="protein sequence ID" value="KAB0686241.1"/>
    <property type="molecule type" value="Genomic_DNA"/>
</dbReference>
<reference evidence="3 4" key="1">
    <citation type="submission" date="2015-11" db="EMBL/GenBank/DDBJ databases">
        <title>Expanding the genomic diversity of Burkholderia species for the development of highly accurate diagnostics.</title>
        <authorList>
            <person name="Sahl J."/>
            <person name="Keim P."/>
            <person name="Wagner D."/>
        </authorList>
    </citation>
    <scope>NUCLEOTIDE SEQUENCE [LARGE SCALE GENOMIC DNA]</scope>
    <source>
        <strain evidence="3 4">MSMB793WGS</strain>
    </source>
</reference>
<proteinExistence type="predicted"/>
<dbReference type="Proteomes" id="UP000068016">
    <property type="component" value="Unassembled WGS sequence"/>
</dbReference>
<dbReference type="Proteomes" id="UP000473571">
    <property type="component" value="Unassembled WGS sequence"/>
</dbReference>
<gene>
    <name evidence="2" type="ORF">F7R13_01475</name>
    <name evidence="3" type="ORF">WT83_13590</name>
</gene>
<evidence type="ECO:0000313" key="3">
    <source>
        <dbReference type="EMBL" id="KWN16895.1"/>
    </source>
</evidence>
<dbReference type="RefSeq" id="WP_059543465.1">
    <property type="nucleotide sequence ID" value="NZ_CABVPO010000005.1"/>
</dbReference>
<dbReference type="AlphaFoldDB" id="A0A117X438"/>
<evidence type="ECO:0000256" key="1">
    <source>
        <dbReference type="SAM" id="MobiDB-lite"/>
    </source>
</evidence>
<name>A0A117X438_9BURK</name>
<protein>
    <submittedName>
        <fullName evidence="3">Uncharacterized protein</fullName>
    </submittedName>
</protein>
<reference evidence="2 5" key="2">
    <citation type="submission" date="2019-09" db="EMBL/GenBank/DDBJ databases">
        <title>Draft genome sequences of 48 bacterial type strains from the CCUG.</title>
        <authorList>
            <person name="Tunovic T."/>
            <person name="Pineiro-Iglesias B."/>
            <person name="Unosson C."/>
            <person name="Inganas E."/>
            <person name="Ohlen M."/>
            <person name="Cardew S."/>
            <person name="Jensie-Markopoulos S."/>
            <person name="Salva-Serra F."/>
            <person name="Jaen-Luchoro D."/>
            <person name="Karlsson R."/>
            <person name="Svensson-Stadler L."/>
            <person name="Chun J."/>
            <person name="Moore E."/>
        </authorList>
    </citation>
    <scope>NUCLEOTIDE SEQUENCE [LARGE SCALE GENOMIC DNA]</scope>
    <source>
        <strain evidence="2 5">CCUG 65687</strain>
    </source>
</reference>
<comment type="caution">
    <text evidence="3">The sequence shown here is derived from an EMBL/GenBank/DDBJ whole genome shotgun (WGS) entry which is preliminary data.</text>
</comment>
<evidence type="ECO:0000313" key="5">
    <source>
        <dbReference type="Proteomes" id="UP000473571"/>
    </source>
</evidence>
<evidence type="ECO:0000313" key="2">
    <source>
        <dbReference type="EMBL" id="KAB0686241.1"/>
    </source>
</evidence>
<organism evidence="3 4">
    <name type="scientific">Burkholderia territorii</name>
    <dbReference type="NCBI Taxonomy" id="1503055"/>
    <lineage>
        <taxon>Bacteria</taxon>
        <taxon>Pseudomonadati</taxon>
        <taxon>Pseudomonadota</taxon>
        <taxon>Betaproteobacteria</taxon>
        <taxon>Burkholderiales</taxon>
        <taxon>Burkholderiaceae</taxon>
        <taxon>Burkholderia</taxon>
        <taxon>Burkholderia cepacia complex</taxon>
    </lineage>
</organism>
<accession>A0A117X438</accession>